<proteinExistence type="inferred from homology"/>
<evidence type="ECO:0000259" key="7">
    <source>
        <dbReference type="Pfam" id="PF08245"/>
    </source>
</evidence>
<dbReference type="PANTHER" id="PTHR11136">
    <property type="entry name" value="FOLYLPOLYGLUTAMATE SYNTHASE-RELATED"/>
    <property type="match status" value="1"/>
</dbReference>
<dbReference type="PANTHER" id="PTHR11136:SF0">
    <property type="entry name" value="DIHYDROFOLATE SYNTHETASE-RELATED"/>
    <property type="match status" value="1"/>
</dbReference>
<dbReference type="InterPro" id="IPR036615">
    <property type="entry name" value="Mur_ligase_C_dom_sf"/>
</dbReference>
<dbReference type="Proteomes" id="UP001317488">
    <property type="component" value="Chromosome"/>
</dbReference>
<dbReference type="RefSeq" id="WP_028494224.1">
    <property type="nucleotide sequence ID" value="NZ_CP046617.1"/>
</dbReference>
<keyword evidence="2" id="KW-0436">Ligase</keyword>
<dbReference type="Pfam" id="PF08245">
    <property type="entry name" value="Mur_ligase_M"/>
    <property type="match status" value="1"/>
</dbReference>
<evidence type="ECO:0000313" key="8">
    <source>
        <dbReference type="EMBL" id="WCM40263.1"/>
    </source>
</evidence>
<reference evidence="8 9" key="1">
    <citation type="submission" date="2019-12" db="EMBL/GenBank/DDBJ databases">
        <authorList>
            <person name="An T."/>
        </authorList>
    </citation>
    <scope>NUCLEOTIDE SEQUENCE [LARGE SCALE GENOMIC DNA]</scope>
    <source>
        <strain evidence="8 9">JCM 19900</strain>
    </source>
</reference>
<dbReference type="InterPro" id="IPR036565">
    <property type="entry name" value="Mur-like_cat_sf"/>
</dbReference>
<dbReference type="EMBL" id="CP046617">
    <property type="protein sequence ID" value="WCM40263.1"/>
    <property type="molecule type" value="Genomic_DNA"/>
</dbReference>
<dbReference type="Gene3D" id="3.90.190.20">
    <property type="entry name" value="Mur ligase, C-terminal domain"/>
    <property type="match status" value="1"/>
</dbReference>
<dbReference type="InterPro" id="IPR001645">
    <property type="entry name" value="Folylpolyglutamate_synth"/>
</dbReference>
<keyword evidence="6" id="KW-0460">Magnesium</keyword>
<dbReference type="NCBIfam" id="TIGR01499">
    <property type="entry name" value="folC"/>
    <property type="match status" value="1"/>
</dbReference>
<evidence type="ECO:0000256" key="2">
    <source>
        <dbReference type="ARBA" id="ARBA00022598"/>
    </source>
</evidence>
<name>A0ABY7RRG3_9DEIN</name>
<dbReference type="SUPFAM" id="SSF53623">
    <property type="entry name" value="MurD-like peptide ligases, catalytic domain"/>
    <property type="match status" value="1"/>
</dbReference>
<comment type="similarity">
    <text evidence="1">Belongs to the folylpolyglutamate synthase family.</text>
</comment>
<dbReference type="Gene3D" id="3.40.1190.10">
    <property type="entry name" value="Mur-like, catalytic domain"/>
    <property type="match status" value="1"/>
</dbReference>
<protein>
    <submittedName>
        <fullName evidence="8">Bifunctional folylpolyglutamate synthase/dihydrofolate synthase</fullName>
    </submittedName>
</protein>
<keyword evidence="4" id="KW-0547">Nucleotide-binding</keyword>
<dbReference type="InterPro" id="IPR013221">
    <property type="entry name" value="Mur_ligase_cen"/>
</dbReference>
<keyword evidence="3" id="KW-0479">Metal-binding</keyword>
<dbReference type="SUPFAM" id="SSF53244">
    <property type="entry name" value="MurD-like peptide ligases, peptide-binding domain"/>
    <property type="match status" value="1"/>
</dbReference>
<keyword evidence="9" id="KW-1185">Reference proteome</keyword>
<evidence type="ECO:0000256" key="5">
    <source>
        <dbReference type="ARBA" id="ARBA00022840"/>
    </source>
</evidence>
<sequence>MTYREATGWLFAQRRQGERGLSRIRILLERLGHPEEAFQAVHVLGTNGKGSVVAYLEAAFRAAGLPYGAYTSPHLLDFRERIRTHQGLILEEEVVGFVAWARGEAWPEPPGFFDLATALAFQHFQKRGVALAAVEAGVGGEKDATNILPRVALTVLTNVGEDHLEALGGSLEAVAREKAGAFRKGVPVVTGARGVGLEVVREMARTRGSPLYLLDPLDPLFALPAPPALKGAFQEENARLAAAALRLLGFPEEAIAQGLREARHPGRLERFLLEGVEVYLDGAHNPPAALALSREFSAYHLVFGAFPRKDVKGVLAHLLPKARSVRYTRAGEGALGRELGEPFFEDPWEALEEAVKAAQGDGVPVLATGSLYLVGALRARLLPRFGQDPP</sequence>
<accession>A0ABY7RRG3</accession>
<evidence type="ECO:0000256" key="3">
    <source>
        <dbReference type="ARBA" id="ARBA00022723"/>
    </source>
</evidence>
<keyword evidence="5" id="KW-0067">ATP-binding</keyword>
<gene>
    <name evidence="8" type="ORF">GO600_09270</name>
</gene>
<organism evidence="8 9">
    <name type="scientific">Thermus antranikianii</name>
    <dbReference type="NCBI Taxonomy" id="88190"/>
    <lineage>
        <taxon>Bacteria</taxon>
        <taxon>Thermotogati</taxon>
        <taxon>Deinococcota</taxon>
        <taxon>Deinococci</taxon>
        <taxon>Thermales</taxon>
        <taxon>Thermaceae</taxon>
        <taxon>Thermus</taxon>
    </lineage>
</organism>
<evidence type="ECO:0000256" key="4">
    <source>
        <dbReference type="ARBA" id="ARBA00022741"/>
    </source>
</evidence>
<evidence type="ECO:0000256" key="6">
    <source>
        <dbReference type="ARBA" id="ARBA00022842"/>
    </source>
</evidence>
<feature type="domain" description="Mur ligase central" evidence="7">
    <location>
        <begin position="45"/>
        <end position="182"/>
    </location>
</feature>
<evidence type="ECO:0000313" key="9">
    <source>
        <dbReference type="Proteomes" id="UP001317488"/>
    </source>
</evidence>
<evidence type="ECO:0000256" key="1">
    <source>
        <dbReference type="ARBA" id="ARBA00008276"/>
    </source>
</evidence>